<name>A0A318SF58_9DEIO</name>
<dbReference type="RefSeq" id="WP_110885418.1">
    <property type="nucleotide sequence ID" value="NZ_QJSX01000002.1"/>
</dbReference>
<feature type="signal peptide" evidence="1">
    <location>
        <begin position="1"/>
        <end position="23"/>
    </location>
</feature>
<dbReference type="OrthoDB" id="71170at2"/>
<keyword evidence="3" id="KW-1185">Reference proteome</keyword>
<evidence type="ECO:0000313" key="3">
    <source>
        <dbReference type="Proteomes" id="UP000248326"/>
    </source>
</evidence>
<feature type="chain" id="PRO_5016338245" evidence="1">
    <location>
        <begin position="24"/>
        <end position="318"/>
    </location>
</feature>
<sequence>MRKLARRTAAGLLVASFASIGLALDVVGTSPPWQGDAAYALRSAGDAMREVAAGRADVALVSLPLPEPPPNVGELLWVPLAVYAVRVAYRLPGVELRLDVRAACGLFSGRVRAWDDPELARLNPGVDLPKLPVLSVARAWPNAASFAFADACVRSGEWPRAWRKSSWQAHAASIGANAREVSGALGVTGSVTVLGPRENMPSGVGEARVLAKGGEFVAPTATLGLKDTARLPKGPAQFLPAPNVLGAYPFRGLVWGVVPRDQRYRNRTLQDANDVLAFLEALRAKGGRDLQPLPPSFRAPIPLSYGDRPLALAGVSPR</sequence>
<evidence type="ECO:0000256" key="1">
    <source>
        <dbReference type="SAM" id="SignalP"/>
    </source>
</evidence>
<gene>
    <name evidence="2" type="ORF">DES52_102251</name>
</gene>
<accession>A0A318SF58</accession>
<proteinExistence type="predicted"/>
<dbReference type="AlphaFoldDB" id="A0A318SF58"/>
<comment type="caution">
    <text evidence="2">The sequence shown here is derived from an EMBL/GenBank/DDBJ whole genome shotgun (WGS) entry which is preliminary data.</text>
</comment>
<reference evidence="2 3" key="1">
    <citation type="submission" date="2018-06" db="EMBL/GenBank/DDBJ databases">
        <title>Genomic Encyclopedia of Type Strains, Phase IV (KMG-IV): sequencing the most valuable type-strain genomes for metagenomic binning, comparative biology and taxonomic classification.</title>
        <authorList>
            <person name="Goeker M."/>
        </authorList>
    </citation>
    <scope>NUCLEOTIDE SEQUENCE [LARGE SCALE GENOMIC DNA]</scope>
    <source>
        <strain evidence="2 3">DSM 18048</strain>
    </source>
</reference>
<dbReference type="PANTHER" id="PTHR42996:SF1">
    <property type="entry name" value="PHOSPHATE-BINDING PROTEIN PSTS"/>
    <property type="match status" value="1"/>
</dbReference>
<protein>
    <submittedName>
        <fullName evidence="2">Phosphate transport system substrate-binding protein</fullName>
    </submittedName>
</protein>
<keyword evidence="1" id="KW-0732">Signal</keyword>
<dbReference type="InterPro" id="IPR050962">
    <property type="entry name" value="Phosphate-bind_PstS"/>
</dbReference>
<dbReference type="SUPFAM" id="SSF53850">
    <property type="entry name" value="Periplasmic binding protein-like II"/>
    <property type="match status" value="1"/>
</dbReference>
<dbReference type="EMBL" id="QJSX01000002">
    <property type="protein sequence ID" value="PYE55885.1"/>
    <property type="molecule type" value="Genomic_DNA"/>
</dbReference>
<organism evidence="2 3">
    <name type="scientific">Deinococcus yavapaiensis KR-236</name>
    <dbReference type="NCBI Taxonomy" id="694435"/>
    <lineage>
        <taxon>Bacteria</taxon>
        <taxon>Thermotogati</taxon>
        <taxon>Deinococcota</taxon>
        <taxon>Deinococci</taxon>
        <taxon>Deinococcales</taxon>
        <taxon>Deinococcaceae</taxon>
        <taxon>Deinococcus</taxon>
    </lineage>
</organism>
<evidence type="ECO:0000313" key="2">
    <source>
        <dbReference type="EMBL" id="PYE55885.1"/>
    </source>
</evidence>
<dbReference type="Gene3D" id="3.40.190.10">
    <property type="entry name" value="Periplasmic binding protein-like II"/>
    <property type="match status" value="2"/>
</dbReference>
<dbReference type="PANTHER" id="PTHR42996">
    <property type="entry name" value="PHOSPHATE-BINDING PROTEIN PSTS"/>
    <property type="match status" value="1"/>
</dbReference>
<dbReference type="Proteomes" id="UP000248326">
    <property type="component" value="Unassembled WGS sequence"/>
</dbReference>